<accession>A0A5E7VUI2</accession>
<keyword evidence="1" id="KW-1133">Transmembrane helix</keyword>
<evidence type="ECO:0000313" key="3">
    <source>
        <dbReference type="EMBL" id="VVQ26501.1"/>
    </source>
</evidence>
<evidence type="ECO:0000256" key="1">
    <source>
        <dbReference type="SAM" id="Phobius"/>
    </source>
</evidence>
<keyword evidence="1" id="KW-0472">Membrane</keyword>
<evidence type="ECO:0000313" key="4">
    <source>
        <dbReference type="Proteomes" id="UP000381378"/>
    </source>
</evidence>
<protein>
    <recommendedName>
        <fullName evidence="2">Toxin VasX N-terminal region domain-containing protein</fullName>
    </recommendedName>
</protein>
<name>A0A5E7VUI2_PSEFL</name>
<reference evidence="3 4" key="1">
    <citation type="submission" date="2019-09" db="EMBL/GenBank/DDBJ databases">
        <authorList>
            <person name="Chandra G."/>
            <person name="Truman W A."/>
        </authorList>
    </citation>
    <scope>NUCLEOTIDE SEQUENCE [LARGE SCALE GENOMIC DNA]</scope>
    <source>
        <strain evidence="3">PS928</strain>
    </source>
</reference>
<dbReference type="InterPro" id="IPR046864">
    <property type="entry name" value="VasX_N"/>
</dbReference>
<dbReference type="AlphaFoldDB" id="A0A5E7VUI2"/>
<dbReference type="Proteomes" id="UP000381378">
    <property type="component" value="Unassembled WGS sequence"/>
</dbReference>
<proteinExistence type="predicted"/>
<dbReference type="Pfam" id="PF20249">
    <property type="entry name" value="VasX_N"/>
    <property type="match status" value="1"/>
</dbReference>
<feature type="transmembrane region" description="Helical" evidence="1">
    <location>
        <begin position="751"/>
        <end position="770"/>
    </location>
</feature>
<feature type="domain" description="Toxin VasX N-terminal region" evidence="2">
    <location>
        <begin position="34"/>
        <end position="168"/>
    </location>
</feature>
<sequence>MSAEKLAMIDRAAQAERAAKAQPHIDINSPMALCPARQSELFVVPVRYALAEEQADNPCCIPGVNTQSRPMAARRLRAGFVYLWQDKGPLKRYAVSPTGLLREQALDADSTLVLDGTLTGLALEKIHDAWMLYSEFPLNPEHCQSLSDSSAKRGAHMRHVALRTVANELQAEHCPPLEKAAEVMAELIPGTFAQAMKADSQWGAEDTGALGETVMKDPTPAHIKAYTDAMHRVRVREKAIAQYPGARDQPPGEWSAEPWDGQGTQEWLDSAKAHAKDLFSVFACLDDDLGVLRDINHEQEWVEARHEKWLGDNNLRLSIGGFVRSLITEDGAELAGSISYRYKAREITLTPEQGQVMLDTQHRLDEELKAETRARQYGGQPTQAEVAARDARIAAIVAPVRAFIPADLYNEVEFVVREYRAEKHANLNNHLFSAKVGEYIDLEAMNTWFAQTAAAHYQQIEQRHTALFADRGVYLKRSVSGTCFVDYADLDTRHWLTELATGCLTAQCLRAQGAEQYADYVRAADGGALKQLFNAWTPSIDTAVNSTSRLGELMAALASDNISAAHQALAPLNAVVLEDIAAMARDASSQWSTLVNRLAAALLLLQGDGTFSRSWMGVFVAARLGSNTRLQFVTEAGRQVWKLMGQQAEALGDWAKATGKAIGAGRVAQIVNSPVVANSGGVVPLAALLLNVLNAHNYLSQAGVLEGMDSRRVNDTVSVTLYAAAALVAVVDNQVRKGFGKDRFFIRSSAAPTLTLFGGVIGGLSAYAALKEFKSLQIQLENAQTHVDPWLGMRQVVVGGQVAAFGAQAMLGLSYTARALAGSITVEVAISRYMLYMGPLNWLILVLGVLHLITALLQQTPLQNFLNFCCWSKARAIDLAPIAPKAQQDELDRLYFILYAPRVSMQSSSVMGSGDGPSGLASVSSIHALTIDLPGAEPGSAYLELSMVGDPVDTLGYRDLIKNSPIHRYKEPRPWRDMTPHWLSSSVCQWIPFKEGQGLRLSGPFKELENVLRTKPSTVSLRLRYRTPLTAMLGARTFIGGERGLAFTLNDTTGVIALWADPTPQLDRVPNYPLGEDHPGAIYMQPKDKA</sequence>
<gene>
    <name evidence="3" type="ORF">PS928_06664</name>
</gene>
<feature type="transmembrane region" description="Helical" evidence="1">
    <location>
        <begin position="840"/>
        <end position="857"/>
    </location>
</feature>
<organism evidence="3 4">
    <name type="scientific">Pseudomonas fluorescens</name>
    <dbReference type="NCBI Taxonomy" id="294"/>
    <lineage>
        <taxon>Bacteria</taxon>
        <taxon>Pseudomonadati</taxon>
        <taxon>Pseudomonadota</taxon>
        <taxon>Gammaproteobacteria</taxon>
        <taxon>Pseudomonadales</taxon>
        <taxon>Pseudomonadaceae</taxon>
        <taxon>Pseudomonas</taxon>
    </lineage>
</organism>
<evidence type="ECO:0000259" key="2">
    <source>
        <dbReference type="Pfam" id="PF20249"/>
    </source>
</evidence>
<dbReference type="EMBL" id="CABVJF010000050">
    <property type="protein sequence ID" value="VVQ26501.1"/>
    <property type="molecule type" value="Genomic_DNA"/>
</dbReference>
<dbReference type="RefSeq" id="WP_224791058.1">
    <property type="nucleotide sequence ID" value="NZ_CABVJF010000050.1"/>
</dbReference>
<dbReference type="CDD" id="cd20708">
    <property type="entry name" value="MIX_IV"/>
    <property type="match status" value="1"/>
</dbReference>
<keyword evidence="1" id="KW-0812">Transmembrane</keyword>